<dbReference type="PANTHER" id="PTHR10569">
    <property type="entry name" value="GLYCOGEN DEBRANCHING ENZYME"/>
    <property type="match status" value="1"/>
</dbReference>
<dbReference type="GO" id="GO:0005980">
    <property type="term" value="P:glycogen catabolic process"/>
    <property type="evidence" value="ECO:0007669"/>
    <property type="project" value="InterPro"/>
</dbReference>
<dbReference type="InterPro" id="IPR010401">
    <property type="entry name" value="AGL/Gdb1"/>
</dbReference>
<dbReference type="GO" id="GO:0004134">
    <property type="term" value="F:4-alpha-glucanotransferase activity"/>
    <property type="evidence" value="ECO:0007669"/>
    <property type="project" value="InterPro"/>
</dbReference>
<evidence type="ECO:0000313" key="3">
    <source>
        <dbReference type="Proteomes" id="UP000267017"/>
    </source>
</evidence>
<sequence>MFPDDGQEPLYNTVDAALWYVHAVYEYLKHTGGEADYRFIREAVYPELKRNRRRLPQRNRFFDRDDEDGLIHAGGGLDQVTWMDVRVGDWGVMARHGKPVEINALWYNALCIMARLAERFGETGPYDELARKVCDSFRQRFWNEAAACLYDVIDVPREEGGKSDNGSIRPNQIRAVSLPFTMLSPEQEAAGAAVFRKPGVWGKYLRAYTEDVLPHLRNLRGKE</sequence>
<gene>
    <name evidence="2" type="ORF">EHV15_11995</name>
</gene>
<name>A0A3P3U0Z3_9BACL</name>
<dbReference type="Proteomes" id="UP000267017">
    <property type="component" value="Unassembled WGS sequence"/>
</dbReference>
<dbReference type="Pfam" id="PF06202">
    <property type="entry name" value="GDE_C"/>
    <property type="match status" value="1"/>
</dbReference>
<dbReference type="GO" id="GO:0004135">
    <property type="term" value="F:amylo-alpha-1,6-glucosidase activity"/>
    <property type="evidence" value="ECO:0007669"/>
    <property type="project" value="InterPro"/>
</dbReference>
<evidence type="ECO:0000259" key="1">
    <source>
        <dbReference type="Pfam" id="PF06202"/>
    </source>
</evidence>
<feature type="domain" description="Glycogen debranching enzyme C-terminal" evidence="1">
    <location>
        <begin position="2"/>
        <end position="189"/>
    </location>
</feature>
<comment type="caution">
    <text evidence="2">The sequence shown here is derived from an EMBL/GenBank/DDBJ whole genome shotgun (WGS) entry which is preliminary data.</text>
</comment>
<organism evidence="2 3">
    <name type="scientific">Paenibacillus oralis</name>
    <dbReference type="NCBI Taxonomy" id="2490856"/>
    <lineage>
        <taxon>Bacteria</taxon>
        <taxon>Bacillati</taxon>
        <taxon>Bacillota</taxon>
        <taxon>Bacilli</taxon>
        <taxon>Bacillales</taxon>
        <taxon>Paenibacillaceae</taxon>
        <taxon>Paenibacillus</taxon>
    </lineage>
</organism>
<proteinExistence type="predicted"/>
<evidence type="ECO:0000313" key="2">
    <source>
        <dbReference type="EMBL" id="RRJ63566.1"/>
    </source>
</evidence>
<keyword evidence="3" id="KW-1185">Reference proteome</keyword>
<dbReference type="OrthoDB" id="9761875at2"/>
<dbReference type="AlphaFoldDB" id="A0A3P3U0Z3"/>
<dbReference type="InterPro" id="IPR012341">
    <property type="entry name" value="6hp_glycosidase-like_sf"/>
</dbReference>
<dbReference type="InterPro" id="IPR032790">
    <property type="entry name" value="GDE_C"/>
</dbReference>
<dbReference type="PANTHER" id="PTHR10569:SF2">
    <property type="entry name" value="GLYCOGEN DEBRANCHING ENZYME"/>
    <property type="match status" value="1"/>
</dbReference>
<reference evidence="2 3" key="1">
    <citation type="submission" date="2018-11" db="EMBL/GenBank/DDBJ databases">
        <title>Genome sequencing of Paenibacillus sp. KCOM 3021 (= ChDC PVNT-B20).</title>
        <authorList>
            <person name="Kook J.-K."/>
            <person name="Park S.-N."/>
            <person name="Lim Y.K."/>
        </authorList>
    </citation>
    <scope>NUCLEOTIDE SEQUENCE [LARGE SCALE GENOMIC DNA]</scope>
    <source>
        <strain evidence="2 3">KCOM 3021</strain>
    </source>
</reference>
<dbReference type="InterPro" id="IPR008928">
    <property type="entry name" value="6-hairpin_glycosidase_sf"/>
</dbReference>
<dbReference type="EMBL" id="RRCN01000001">
    <property type="protein sequence ID" value="RRJ63566.1"/>
    <property type="molecule type" value="Genomic_DNA"/>
</dbReference>
<dbReference type="SUPFAM" id="SSF48208">
    <property type="entry name" value="Six-hairpin glycosidases"/>
    <property type="match status" value="1"/>
</dbReference>
<accession>A0A3P3U0Z3</accession>
<dbReference type="Gene3D" id="1.50.10.10">
    <property type="match status" value="1"/>
</dbReference>
<protein>
    <recommendedName>
        <fullName evidence="1">Glycogen debranching enzyme C-terminal domain-containing protein</fullName>
    </recommendedName>
</protein>